<dbReference type="PANTHER" id="PTHR21431:SF0">
    <property type="entry name" value="PREFOLDIN SUBUNIT 6"/>
    <property type="match status" value="1"/>
</dbReference>
<feature type="coiled-coil region" evidence="5">
    <location>
        <begin position="79"/>
        <end position="113"/>
    </location>
</feature>
<dbReference type="Gene3D" id="1.10.287.370">
    <property type="match status" value="1"/>
</dbReference>
<feature type="non-terminal residue" evidence="6">
    <location>
        <position position="113"/>
    </location>
</feature>
<organism evidence="6">
    <name type="scientific">Cuerna arida</name>
    <dbReference type="NCBI Taxonomy" id="1464854"/>
    <lineage>
        <taxon>Eukaryota</taxon>
        <taxon>Metazoa</taxon>
        <taxon>Ecdysozoa</taxon>
        <taxon>Arthropoda</taxon>
        <taxon>Hexapoda</taxon>
        <taxon>Insecta</taxon>
        <taxon>Pterygota</taxon>
        <taxon>Neoptera</taxon>
        <taxon>Paraneoptera</taxon>
        <taxon>Hemiptera</taxon>
        <taxon>Auchenorrhyncha</taxon>
        <taxon>Membracoidea</taxon>
        <taxon>Cicadellidae</taxon>
        <taxon>Cicadellinae</taxon>
        <taxon>Proconiini</taxon>
        <taxon>Cuerna</taxon>
    </lineage>
</organism>
<dbReference type="GO" id="GO:0051087">
    <property type="term" value="F:protein-folding chaperone binding"/>
    <property type="evidence" value="ECO:0007669"/>
    <property type="project" value="TreeGrafter"/>
</dbReference>
<gene>
    <name evidence="6" type="ORF">g.50002</name>
</gene>
<evidence type="ECO:0000256" key="1">
    <source>
        <dbReference type="ARBA" id="ARBA00008045"/>
    </source>
</evidence>
<dbReference type="InterPro" id="IPR002777">
    <property type="entry name" value="PFD_beta-like"/>
</dbReference>
<dbReference type="PANTHER" id="PTHR21431">
    <property type="entry name" value="PREFOLDIN SUBUNIT 6"/>
    <property type="match status" value="1"/>
</dbReference>
<accession>A0A1B6GVF4</accession>
<evidence type="ECO:0000256" key="5">
    <source>
        <dbReference type="SAM" id="Coils"/>
    </source>
</evidence>
<evidence type="ECO:0000256" key="4">
    <source>
        <dbReference type="ARBA" id="ARBA00072592"/>
    </source>
</evidence>
<keyword evidence="5" id="KW-0175">Coiled coil</keyword>
<evidence type="ECO:0000256" key="3">
    <source>
        <dbReference type="ARBA" id="ARBA00023186"/>
    </source>
</evidence>
<dbReference type="FunFam" id="1.10.287.370:FF:000003">
    <property type="entry name" value="Prefoldin subunit 6"/>
    <property type="match status" value="1"/>
</dbReference>
<dbReference type="GO" id="GO:0016272">
    <property type="term" value="C:prefoldin complex"/>
    <property type="evidence" value="ECO:0007669"/>
    <property type="project" value="InterPro"/>
</dbReference>
<dbReference type="GO" id="GO:0005737">
    <property type="term" value="C:cytoplasm"/>
    <property type="evidence" value="ECO:0007669"/>
    <property type="project" value="TreeGrafter"/>
</dbReference>
<dbReference type="Pfam" id="PF01920">
    <property type="entry name" value="Prefoldin_2"/>
    <property type="match status" value="1"/>
</dbReference>
<dbReference type="GO" id="GO:0051131">
    <property type="term" value="P:chaperone-mediated protein complex assembly"/>
    <property type="evidence" value="ECO:0007669"/>
    <property type="project" value="TreeGrafter"/>
</dbReference>
<protein>
    <recommendedName>
        <fullName evidence="4">Probable prefoldin subunit 6</fullName>
    </recommendedName>
</protein>
<dbReference type="InterPro" id="IPR009053">
    <property type="entry name" value="Prefoldin"/>
</dbReference>
<dbReference type="SUPFAM" id="SSF46579">
    <property type="entry name" value="Prefoldin"/>
    <property type="match status" value="1"/>
</dbReference>
<dbReference type="AlphaFoldDB" id="A0A1B6GVF4"/>
<comment type="subunit">
    <text evidence="2">Heterohexamer of two PFD-alpha type and four PFD-beta type subunits.</text>
</comment>
<dbReference type="GO" id="GO:0006457">
    <property type="term" value="P:protein folding"/>
    <property type="evidence" value="ECO:0007669"/>
    <property type="project" value="InterPro"/>
</dbReference>
<name>A0A1B6GVF4_9HEMI</name>
<dbReference type="CDD" id="cd23161">
    <property type="entry name" value="Prefoldin_6"/>
    <property type="match status" value="1"/>
</dbReference>
<proteinExistence type="inferred from homology"/>
<dbReference type="EMBL" id="GECZ01003404">
    <property type="protein sequence ID" value="JAS66365.1"/>
    <property type="molecule type" value="Transcribed_RNA"/>
</dbReference>
<comment type="similarity">
    <text evidence="1">Belongs to the prefoldin subunit beta family.</text>
</comment>
<keyword evidence="3" id="KW-0143">Chaperone</keyword>
<feature type="non-terminal residue" evidence="6">
    <location>
        <position position="1"/>
    </location>
</feature>
<reference evidence="6" key="1">
    <citation type="submission" date="2015-11" db="EMBL/GenBank/DDBJ databases">
        <title>De novo transcriptome assembly of four potential Pierce s Disease insect vectors from Arizona vineyards.</title>
        <authorList>
            <person name="Tassone E.E."/>
        </authorList>
    </citation>
    <scope>NUCLEOTIDE SEQUENCE</scope>
</reference>
<sequence>SDAVRKSYVDEIQAFQATEKEITKMFNLRQNFATKLHENQMVYDELKLLRPDSEVYKLIGPVLVLSDLAESKLNTEKRMEFINGELKRLDGRIGDLEKERDEKRVRLEGLESK</sequence>
<evidence type="ECO:0000313" key="6">
    <source>
        <dbReference type="EMBL" id="JAS66365.1"/>
    </source>
</evidence>
<evidence type="ECO:0000256" key="2">
    <source>
        <dbReference type="ARBA" id="ARBA00011695"/>
    </source>
</evidence>
<dbReference type="GO" id="GO:0051082">
    <property type="term" value="F:unfolded protein binding"/>
    <property type="evidence" value="ECO:0007669"/>
    <property type="project" value="InterPro"/>
</dbReference>